<name>F9WTH8_TRYVY</name>
<dbReference type="GO" id="GO:0007031">
    <property type="term" value="P:peroxisome organization"/>
    <property type="evidence" value="ECO:0007669"/>
    <property type="project" value="TreeGrafter"/>
</dbReference>
<keyword evidence="7" id="KW-1185">Reference proteome</keyword>
<accession>F9WTH8</accession>
<keyword evidence="3" id="KW-1133">Transmembrane helix</keyword>
<protein>
    <submittedName>
        <fullName evidence="6">ABC transporter, putative</fullName>
    </submittedName>
</protein>
<dbReference type="InterPro" id="IPR050835">
    <property type="entry name" value="ABC_transporter_sub-D"/>
</dbReference>
<dbReference type="GO" id="GO:0015910">
    <property type="term" value="P:long-chain fatty acid import into peroxisome"/>
    <property type="evidence" value="ECO:0007669"/>
    <property type="project" value="TreeGrafter"/>
</dbReference>
<evidence type="ECO:0000256" key="4">
    <source>
        <dbReference type="ARBA" id="ARBA00023136"/>
    </source>
</evidence>
<dbReference type="Pfam" id="PF06472">
    <property type="entry name" value="ABC_membrane_2"/>
    <property type="match status" value="1"/>
</dbReference>
<dbReference type="GO" id="GO:0042760">
    <property type="term" value="P:very long-chain fatty acid catabolic process"/>
    <property type="evidence" value="ECO:0007669"/>
    <property type="project" value="TreeGrafter"/>
</dbReference>
<evidence type="ECO:0000313" key="6">
    <source>
        <dbReference type="EMBL" id="CCD20871.1"/>
    </source>
</evidence>
<dbReference type="GO" id="GO:0140359">
    <property type="term" value="F:ABC-type transporter activity"/>
    <property type="evidence" value="ECO:0007669"/>
    <property type="project" value="InterPro"/>
</dbReference>
<gene>
    <name evidence="6" type="ORF">TvY486_0037480</name>
</gene>
<evidence type="ECO:0000256" key="3">
    <source>
        <dbReference type="ARBA" id="ARBA00022989"/>
    </source>
</evidence>
<dbReference type="InterPro" id="IPR011527">
    <property type="entry name" value="ABC1_TM_dom"/>
</dbReference>
<organism evidence="6 7">
    <name type="scientific">Trypanosoma vivax (strain Y486)</name>
    <dbReference type="NCBI Taxonomy" id="1055687"/>
    <lineage>
        <taxon>Eukaryota</taxon>
        <taxon>Discoba</taxon>
        <taxon>Euglenozoa</taxon>
        <taxon>Kinetoplastea</taxon>
        <taxon>Metakinetoplastina</taxon>
        <taxon>Trypanosomatida</taxon>
        <taxon>Trypanosomatidae</taxon>
        <taxon>Trypanosoma</taxon>
        <taxon>Duttonella</taxon>
    </lineage>
</organism>
<evidence type="ECO:0000256" key="2">
    <source>
        <dbReference type="ARBA" id="ARBA00022692"/>
    </source>
</evidence>
<reference evidence="6 7" key="1">
    <citation type="journal article" date="2012" name="Proc. Natl. Acad. Sci. U.S.A.">
        <title>Antigenic diversity is generated by distinct evolutionary mechanisms in African trypanosome species.</title>
        <authorList>
            <person name="Jackson A.P."/>
            <person name="Berry A."/>
            <person name="Aslett M."/>
            <person name="Allison H.C."/>
            <person name="Burton P."/>
            <person name="Vavrova-Anderson J."/>
            <person name="Brown R."/>
            <person name="Browne H."/>
            <person name="Corton N."/>
            <person name="Hauser H."/>
            <person name="Gamble J."/>
            <person name="Gilderthorp R."/>
            <person name="Marcello L."/>
            <person name="McQuillan J."/>
            <person name="Otto T.D."/>
            <person name="Quail M.A."/>
            <person name="Sanders M.J."/>
            <person name="van Tonder A."/>
            <person name="Ginger M.L."/>
            <person name="Field M.C."/>
            <person name="Barry J.D."/>
            <person name="Hertz-Fowler C."/>
            <person name="Berriman M."/>
        </authorList>
    </citation>
    <scope>NUCLEOTIDE SEQUENCE</scope>
    <source>
        <strain evidence="6 7">Y486</strain>
    </source>
</reference>
<keyword evidence="2" id="KW-0812">Transmembrane</keyword>
<dbReference type="VEuPathDB" id="TriTrypDB:TvY486_0037480"/>
<dbReference type="GO" id="GO:0005524">
    <property type="term" value="F:ATP binding"/>
    <property type="evidence" value="ECO:0007669"/>
    <property type="project" value="InterPro"/>
</dbReference>
<feature type="non-terminal residue" evidence="6">
    <location>
        <position position="398"/>
    </location>
</feature>
<sequence>MLTFDVLREYIATRSSDRWLTSWLLSSAAAVTFVAATHANSFYALSRANGAESTSELGASAWDAHADVRHIKKICNRRSDTSNKSELSFSSRFHRFIYLLRIAVPSLRSKECALLVIIIVLLATKTFLSARFARFNAALIEVAIRCDLMETTRAVMSYILWQVPSTLAGSSLKYCTEILALQLQSNLGNYFHRIYLNDNAFFPVAGSNRIKNIDERLTRHITRWSATVTKLFISLVQPLTDVVLLSYKLSALTGTRLSMLAGAYFAGFSLIACSLTPDMEKLVGEQLRREGALVSAHDRVLTYAEEIVMTQGQRYHVHVLNHLLKSLLQHKRYATYIYSRYAFVEILCLKYGSRLLGYAICGAIVLSTRTAGMTTAQLAGLHVEVTLLFIALSRAISG</sequence>
<dbReference type="Proteomes" id="UP000009027">
    <property type="component" value="Unassembled WGS sequence"/>
</dbReference>
<dbReference type="GO" id="GO:0005324">
    <property type="term" value="F:long-chain fatty acid transmembrane transporter activity"/>
    <property type="evidence" value="ECO:0007669"/>
    <property type="project" value="TreeGrafter"/>
</dbReference>
<evidence type="ECO:0000256" key="1">
    <source>
        <dbReference type="ARBA" id="ARBA00022448"/>
    </source>
</evidence>
<keyword evidence="1" id="KW-0813">Transport</keyword>
<dbReference type="GO" id="GO:0005778">
    <property type="term" value="C:peroxisomal membrane"/>
    <property type="evidence" value="ECO:0007669"/>
    <property type="project" value="TreeGrafter"/>
</dbReference>
<feature type="domain" description="ABC transmembrane type-1" evidence="5">
    <location>
        <begin position="99"/>
        <end position="363"/>
    </location>
</feature>
<dbReference type="GO" id="GO:0006635">
    <property type="term" value="P:fatty acid beta-oxidation"/>
    <property type="evidence" value="ECO:0007669"/>
    <property type="project" value="TreeGrafter"/>
</dbReference>
<dbReference type="PANTHER" id="PTHR11384:SF67">
    <property type="entry name" value="ATP-BINDING CASSETTE SUB-FAMILY D MEMBER 1"/>
    <property type="match status" value="1"/>
</dbReference>
<dbReference type="PANTHER" id="PTHR11384">
    <property type="entry name" value="ATP-BINDING CASSETTE, SUB-FAMILY D MEMBER"/>
    <property type="match status" value="1"/>
</dbReference>
<dbReference type="AlphaFoldDB" id="F9WTH8"/>
<keyword evidence="4" id="KW-0472">Membrane</keyword>
<dbReference type="EMBL" id="CAEX01006486">
    <property type="protein sequence ID" value="CCD20871.1"/>
    <property type="molecule type" value="Genomic_DNA"/>
</dbReference>
<evidence type="ECO:0000259" key="5">
    <source>
        <dbReference type="Pfam" id="PF06472"/>
    </source>
</evidence>
<proteinExistence type="predicted"/>
<evidence type="ECO:0000313" key="7">
    <source>
        <dbReference type="Proteomes" id="UP000009027"/>
    </source>
</evidence>